<dbReference type="Pfam" id="PF14117">
    <property type="entry name" value="DUF4287"/>
    <property type="match status" value="1"/>
</dbReference>
<evidence type="ECO:0000313" key="2">
    <source>
        <dbReference type="Proteomes" id="UP000199622"/>
    </source>
</evidence>
<evidence type="ECO:0000313" key="1">
    <source>
        <dbReference type="EMBL" id="SED03783.1"/>
    </source>
</evidence>
<sequence length="83" mass="8769">MSFQAYLDNAEKQTGITPRGFLDLAAGKKLTKAGEIVAWLKADHGLGHGHATAIARLVTKGPEYVAEHHAGGVLHLDGLAARK</sequence>
<evidence type="ECO:0008006" key="3">
    <source>
        <dbReference type="Google" id="ProtNLM"/>
    </source>
</evidence>
<dbReference type="OrthoDB" id="4559052at2"/>
<dbReference type="STRING" id="208445.SAMN04489727_6117"/>
<accession>A0A1H4XDT1</accession>
<dbReference type="InterPro" id="IPR025629">
    <property type="entry name" value="DUF4287"/>
</dbReference>
<proteinExistence type="predicted"/>
<dbReference type="AlphaFoldDB" id="A0A1H4XDT1"/>
<gene>
    <name evidence="1" type="ORF">SAMN04489727_6117</name>
</gene>
<organism evidence="1 2">
    <name type="scientific">Amycolatopsis tolypomycina</name>
    <dbReference type="NCBI Taxonomy" id="208445"/>
    <lineage>
        <taxon>Bacteria</taxon>
        <taxon>Bacillati</taxon>
        <taxon>Actinomycetota</taxon>
        <taxon>Actinomycetes</taxon>
        <taxon>Pseudonocardiales</taxon>
        <taxon>Pseudonocardiaceae</taxon>
        <taxon>Amycolatopsis</taxon>
    </lineage>
</organism>
<dbReference type="Proteomes" id="UP000199622">
    <property type="component" value="Unassembled WGS sequence"/>
</dbReference>
<dbReference type="EMBL" id="FNSO01000004">
    <property type="protein sequence ID" value="SED03783.1"/>
    <property type="molecule type" value="Genomic_DNA"/>
</dbReference>
<name>A0A1H4XDT1_9PSEU</name>
<dbReference type="RefSeq" id="WP_091313763.1">
    <property type="nucleotide sequence ID" value="NZ_FNSO01000004.1"/>
</dbReference>
<reference evidence="2" key="1">
    <citation type="submission" date="2016-10" db="EMBL/GenBank/DDBJ databases">
        <authorList>
            <person name="Varghese N."/>
            <person name="Submissions S."/>
        </authorList>
    </citation>
    <scope>NUCLEOTIDE SEQUENCE [LARGE SCALE GENOMIC DNA]</scope>
    <source>
        <strain evidence="2">DSM 44544</strain>
    </source>
</reference>
<protein>
    <recommendedName>
        <fullName evidence="3">DUF4287 domain-containing protein</fullName>
    </recommendedName>
</protein>
<keyword evidence="2" id="KW-1185">Reference proteome</keyword>